<dbReference type="PANTHER" id="PTHR47997:SF11">
    <property type="entry name" value="TRANSCRIPTION FACTOR LAF1"/>
    <property type="match status" value="1"/>
</dbReference>
<dbReference type="SUPFAM" id="SSF46689">
    <property type="entry name" value="Homeodomain-like"/>
    <property type="match status" value="1"/>
</dbReference>
<dbReference type="PROSITE" id="PS50090">
    <property type="entry name" value="MYB_LIKE"/>
    <property type="match status" value="1"/>
</dbReference>
<dbReference type="Gene3D" id="1.10.10.60">
    <property type="entry name" value="Homeodomain-like"/>
    <property type="match status" value="2"/>
</dbReference>
<dbReference type="CDD" id="cd00167">
    <property type="entry name" value="SANT"/>
    <property type="match status" value="1"/>
</dbReference>
<evidence type="ECO:0000256" key="1">
    <source>
        <dbReference type="ARBA" id="ARBA00004123"/>
    </source>
</evidence>
<dbReference type="InterPro" id="IPR051953">
    <property type="entry name" value="Plant_SW-associated_TFs"/>
</dbReference>
<reference evidence="10" key="1">
    <citation type="submission" date="2017-07" db="EMBL/GenBank/DDBJ databases">
        <title>Taro Niue Genome Assembly and Annotation.</title>
        <authorList>
            <person name="Atibalentja N."/>
            <person name="Keating K."/>
            <person name="Fields C.J."/>
        </authorList>
    </citation>
    <scope>NUCLEOTIDE SEQUENCE</scope>
    <source>
        <strain evidence="10">Niue_2</strain>
        <tissue evidence="10">Leaf</tissue>
    </source>
</reference>
<dbReference type="SMART" id="SM00717">
    <property type="entry name" value="SANT"/>
    <property type="match status" value="1"/>
</dbReference>
<feature type="region of interest" description="Disordered" evidence="7">
    <location>
        <begin position="105"/>
        <end position="142"/>
    </location>
</feature>
<evidence type="ECO:0000256" key="7">
    <source>
        <dbReference type="SAM" id="MobiDB-lite"/>
    </source>
</evidence>
<evidence type="ECO:0000256" key="6">
    <source>
        <dbReference type="ARBA" id="ARBA00023242"/>
    </source>
</evidence>
<evidence type="ECO:0000313" key="10">
    <source>
        <dbReference type="EMBL" id="MQL84164.1"/>
    </source>
</evidence>
<dbReference type="InterPro" id="IPR017930">
    <property type="entry name" value="Myb_dom"/>
</dbReference>
<comment type="subcellular location">
    <subcellularLocation>
        <location evidence="1">Nucleus</location>
    </subcellularLocation>
</comment>
<sequence>MECCRGSDKPKKKYRKGLWCPEEDQKLKTYLLSHGHGCWSAVAEKADSKLWSQIATHLPGRTDNEVKNHWNSYLKKKAAAAAERCAGLAPSKPTGISTIHEESSCRAFSAETSDQNTEASSADSGRPAFPEQEPSPAGTAPPCPIPRIMFADWLDMGDFTGTGGRDPPVIVSSGGASAAAASSLLSDAEDMFRFDGALQGLGEPTGVYGELLSPYEPAGQQVAGSGGLFDLDLDLDLLAMPEFCGDL</sequence>
<feature type="domain" description="HTH myb-type" evidence="9">
    <location>
        <begin position="11"/>
        <end position="78"/>
    </location>
</feature>
<evidence type="ECO:0000256" key="3">
    <source>
        <dbReference type="ARBA" id="ARBA00023015"/>
    </source>
</evidence>
<feature type="domain" description="Myb-like" evidence="8">
    <location>
        <begin position="11"/>
        <end position="74"/>
    </location>
</feature>
<organism evidence="10 11">
    <name type="scientific">Colocasia esculenta</name>
    <name type="common">Wild taro</name>
    <name type="synonym">Arum esculentum</name>
    <dbReference type="NCBI Taxonomy" id="4460"/>
    <lineage>
        <taxon>Eukaryota</taxon>
        <taxon>Viridiplantae</taxon>
        <taxon>Streptophyta</taxon>
        <taxon>Embryophyta</taxon>
        <taxon>Tracheophyta</taxon>
        <taxon>Spermatophyta</taxon>
        <taxon>Magnoliopsida</taxon>
        <taxon>Liliopsida</taxon>
        <taxon>Araceae</taxon>
        <taxon>Aroideae</taxon>
        <taxon>Colocasieae</taxon>
        <taxon>Colocasia</taxon>
    </lineage>
</organism>
<keyword evidence="2" id="KW-0677">Repeat</keyword>
<accession>A0A843UQV5</accession>
<dbReference type="EMBL" id="NMUH01000744">
    <property type="protein sequence ID" value="MQL84164.1"/>
    <property type="molecule type" value="Genomic_DNA"/>
</dbReference>
<evidence type="ECO:0000256" key="5">
    <source>
        <dbReference type="ARBA" id="ARBA00023163"/>
    </source>
</evidence>
<proteinExistence type="predicted"/>
<dbReference type="Pfam" id="PF00249">
    <property type="entry name" value="Myb_DNA-binding"/>
    <property type="match status" value="1"/>
</dbReference>
<keyword evidence="11" id="KW-1185">Reference proteome</keyword>
<evidence type="ECO:0000256" key="4">
    <source>
        <dbReference type="ARBA" id="ARBA00023125"/>
    </source>
</evidence>
<keyword evidence="3" id="KW-0805">Transcription regulation</keyword>
<gene>
    <name evidence="10" type="ORF">Taro_016676</name>
</gene>
<evidence type="ECO:0000259" key="8">
    <source>
        <dbReference type="PROSITE" id="PS50090"/>
    </source>
</evidence>
<evidence type="ECO:0000259" key="9">
    <source>
        <dbReference type="PROSITE" id="PS51294"/>
    </source>
</evidence>
<dbReference type="InterPro" id="IPR009057">
    <property type="entry name" value="Homeodomain-like_sf"/>
</dbReference>
<dbReference type="InterPro" id="IPR001005">
    <property type="entry name" value="SANT/Myb"/>
</dbReference>
<dbReference type="PROSITE" id="PS51294">
    <property type="entry name" value="HTH_MYB"/>
    <property type="match status" value="1"/>
</dbReference>
<dbReference type="PANTHER" id="PTHR47997">
    <property type="entry name" value="MYB DOMAIN PROTEIN 55"/>
    <property type="match status" value="1"/>
</dbReference>
<dbReference type="OrthoDB" id="2143914at2759"/>
<evidence type="ECO:0000256" key="2">
    <source>
        <dbReference type="ARBA" id="ARBA00022737"/>
    </source>
</evidence>
<dbReference type="GO" id="GO:0005634">
    <property type="term" value="C:nucleus"/>
    <property type="evidence" value="ECO:0007669"/>
    <property type="project" value="UniProtKB-SubCell"/>
</dbReference>
<dbReference type="GO" id="GO:0003677">
    <property type="term" value="F:DNA binding"/>
    <property type="evidence" value="ECO:0007669"/>
    <property type="project" value="UniProtKB-KW"/>
</dbReference>
<keyword evidence="5" id="KW-0804">Transcription</keyword>
<evidence type="ECO:0000313" key="11">
    <source>
        <dbReference type="Proteomes" id="UP000652761"/>
    </source>
</evidence>
<protein>
    <submittedName>
        <fullName evidence="10">Uncharacterized protein</fullName>
    </submittedName>
</protein>
<feature type="compositionally biased region" description="Polar residues" evidence="7">
    <location>
        <begin position="110"/>
        <end position="123"/>
    </location>
</feature>
<keyword evidence="6" id="KW-0539">Nucleus</keyword>
<comment type="caution">
    <text evidence="10">The sequence shown here is derived from an EMBL/GenBank/DDBJ whole genome shotgun (WGS) entry which is preliminary data.</text>
</comment>
<name>A0A843UQV5_COLES</name>
<dbReference type="AlphaFoldDB" id="A0A843UQV5"/>
<dbReference type="Proteomes" id="UP000652761">
    <property type="component" value="Unassembled WGS sequence"/>
</dbReference>
<keyword evidence="4" id="KW-0238">DNA-binding</keyword>